<protein>
    <submittedName>
        <fullName evidence="2">Uncharacterized protein</fullName>
    </submittedName>
</protein>
<dbReference type="EMBL" id="LR796500">
    <property type="protein sequence ID" value="CAB4148532.1"/>
    <property type="molecule type" value="Genomic_DNA"/>
</dbReference>
<reference evidence="2" key="1">
    <citation type="submission" date="2020-04" db="EMBL/GenBank/DDBJ databases">
        <authorList>
            <person name="Chiriac C."/>
            <person name="Salcher M."/>
            <person name="Ghai R."/>
            <person name="Kavagutti S V."/>
        </authorList>
    </citation>
    <scope>NUCLEOTIDE SEQUENCE</scope>
</reference>
<organism evidence="2">
    <name type="scientific">uncultured Caudovirales phage</name>
    <dbReference type="NCBI Taxonomy" id="2100421"/>
    <lineage>
        <taxon>Viruses</taxon>
        <taxon>Duplodnaviria</taxon>
        <taxon>Heunggongvirae</taxon>
        <taxon>Uroviricota</taxon>
        <taxon>Caudoviricetes</taxon>
        <taxon>Peduoviridae</taxon>
        <taxon>Maltschvirus</taxon>
        <taxon>Maltschvirus maltsch</taxon>
    </lineage>
</organism>
<accession>A0A6J5N3E3</accession>
<sequence length="164" mass="19681">MFWEKDAYEIAKKITSNDPLHRDLVSHVYLLLHNYELEANVLPKMFARFCWNQYNWPGSEFNRQFRFPANELFEVANEDNEQDPNEYQELIHNFLNKMPKDDQELFIKEITKMHLYGMTYREIKKNTGLGLDTIHKAIKKFKYDLYNYRNGDGEGAPDLEPSEY</sequence>
<evidence type="ECO:0000313" key="1">
    <source>
        <dbReference type="EMBL" id="CAB4148532.1"/>
    </source>
</evidence>
<gene>
    <name evidence="3" type="ORF">UFOVP1178_4</name>
    <name evidence="1" type="ORF">UFOVP522_10</name>
    <name evidence="2" type="ORF">UFOVP624_11</name>
</gene>
<evidence type="ECO:0000313" key="3">
    <source>
        <dbReference type="EMBL" id="CAB4188249.1"/>
    </source>
</evidence>
<proteinExistence type="predicted"/>
<name>A0A6J5N3E3_9CAUD</name>
<dbReference type="EMBL" id="LR797124">
    <property type="protein sequence ID" value="CAB4188249.1"/>
    <property type="molecule type" value="Genomic_DNA"/>
</dbReference>
<evidence type="ECO:0000313" key="2">
    <source>
        <dbReference type="EMBL" id="CAB4153604.1"/>
    </source>
</evidence>
<dbReference type="EMBL" id="LR796602">
    <property type="protein sequence ID" value="CAB4153604.1"/>
    <property type="molecule type" value="Genomic_DNA"/>
</dbReference>